<dbReference type="PRINTS" id="PR00463">
    <property type="entry name" value="EP450I"/>
</dbReference>
<feature type="region of interest" description="Disordered" evidence="10">
    <location>
        <begin position="411"/>
        <end position="442"/>
    </location>
</feature>
<dbReference type="AlphaFoldDB" id="A0A318ZJY5"/>
<dbReference type="PANTHER" id="PTHR24305">
    <property type="entry name" value="CYTOCHROME P450"/>
    <property type="match status" value="1"/>
</dbReference>
<feature type="compositionally biased region" description="Polar residues" evidence="10">
    <location>
        <begin position="411"/>
        <end position="424"/>
    </location>
</feature>
<dbReference type="GO" id="GO:0020037">
    <property type="term" value="F:heme binding"/>
    <property type="evidence" value="ECO:0007669"/>
    <property type="project" value="InterPro"/>
</dbReference>
<dbReference type="InterPro" id="IPR002401">
    <property type="entry name" value="Cyt_P450_E_grp-I"/>
</dbReference>
<dbReference type="RefSeq" id="XP_025433841.1">
    <property type="nucleotide sequence ID" value="XM_025579041.1"/>
</dbReference>
<evidence type="ECO:0000256" key="7">
    <source>
        <dbReference type="ARBA" id="ARBA00023033"/>
    </source>
</evidence>
<dbReference type="InterPro" id="IPR036396">
    <property type="entry name" value="Cyt_P450_sf"/>
</dbReference>
<evidence type="ECO:0000256" key="9">
    <source>
        <dbReference type="RuleBase" id="RU000461"/>
    </source>
</evidence>
<evidence type="ECO:0000256" key="1">
    <source>
        <dbReference type="ARBA" id="ARBA00001971"/>
    </source>
</evidence>
<feature type="compositionally biased region" description="Low complexity" evidence="10">
    <location>
        <begin position="427"/>
        <end position="436"/>
    </location>
</feature>
<keyword evidence="3 8" id="KW-0349">Heme</keyword>
<evidence type="ECO:0000256" key="10">
    <source>
        <dbReference type="SAM" id="MobiDB-lite"/>
    </source>
</evidence>
<keyword evidence="5 9" id="KW-0560">Oxidoreductase</keyword>
<dbReference type="Gene3D" id="1.10.630.10">
    <property type="entry name" value="Cytochrome P450"/>
    <property type="match status" value="1"/>
</dbReference>
<dbReference type="PROSITE" id="PS00086">
    <property type="entry name" value="CYTOCHROME_P450"/>
    <property type="match status" value="1"/>
</dbReference>
<dbReference type="GO" id="GO:0016705">
    <property type="term" value="F:oxidoreductase activity, acting on paired donors, with incorporation or reduction of molecular oxygen"/>
    <property type="evidence" value="ECO:0007669"/>
    <property type="project" value="InterPro"/>
</dbReference>
<dbReference type="PRINTS" id="PR00385">
    <property type="entry name" value="P450"/>
</dbReference>
<evidence type="ECO:0000313" key="12">
    <source>
        <dbReference type="Proteomes" id="UP000248349"/>
    </source>
</evidence>
<gene>
    <name evidence="11" type="ORF">BP01DRAFT_414153</name>
</gene>
<dbReference type="GeneID" id="37080270"/>
<sequence length="525" mass="58711">MSLHILAAQACALAIYRLFFHPLSRYPGPRLATVTDWYVVYYAWRGDLHKQIQQWHGKYGEIVRYGPATLSFNSATAMADIYGVRANVRKTDGYAALGLSRRNPNIVTAVDKGVHGFKRRIMAQVFSEQNMRQIEGRLLDNISDFVSVLGSEADAARGWGPPKDVAHACTWLTFDIIADLCYGEDLNLLQSEDMRWFPSVFRNIAQRAMMSLIQPEFVQLKLDHFLLASQYKNILRAGSWIRERGEARAKLGNKVVKTDIFSAMMNATDPKTGRRFTQKDLWVESMLLLVAGSDTTSNALSATIHYLLQHPSRLARATTEIRTSFPTEDEIRFDSASPATCPYLDACINEAMRLAPSVPNAPPRAVCAGGISIDGEFIPAGTIVGTPIYTLHRNAAYFDCPNEFRPERWLESSSTGASSVGQEYQHQHQQPPQQQQTSSAATTMKQTQAFPAFCPFSFGARSCVGWRLAYAELHLAMARLLWRYDVRLASGTTSPDYEMLGWVVAAVQGPVAQFRRREDLPIPIA</sequence>
<dbReference type="SUPFAM" id="SSF48264">
    <property type="entry name" value="Cytochrome P450"/>
    <property type="match status" value="1"/>
</dbReference>
<evidence type="ECO:0000256" key="6">
    <source>
        <dbReference type="ARBA" id="ARBA00023004"/>
    </source>
</evidence>
<dbReference type="Pfam" id="PF00067">
    <property type="entry name" value="p450"/>
    <property type="match status" value="1"/>
</dbReference>
<dbReference type="STRING" id="1450539.A0A318ZJY5"/>
<dbReference type="CDD" id="cd11061">
    <property type="entry name" value="CYP67-like"/>
    <property type="match status" value="1"/>
</dbReference>
<dbReference type="InterPro" id="IPR050121">
    <property type="entry name" value="Cytochrome_P450_monoxygenase"/>
</dbReference>
<dbReference type="InterPro" id="IPR017972">
    <property type="entry name" value="Cyt_P450_CS"/>
</dbReference>
<proteinExistence type="inferred from homology"/>
<evidence type="ECO:0000256" key="5">
    <source>
        <dbReference type="ARBA" id="ARBA00023002"/>
    </source>
</evidence>
<evidence type="ECO:0000313" key="11">
    <source>
        <dbReference type="EMBL" id="PYH47859.1"/>
    </source>
</evidence>
<protein>
    <submittedName>
        <fullName evidence="11">Cytochrome P450 monooxygenase</fullName>
    </submittedName>
</protein>
<comment type="cofactor">
    <cofactor evidence="1 8">
        <name>heme</name>
        <dbReference type="ChEBI" id="CHEBI:30413"/>
    </cofactor>
</comment>
<dbReference type="InterPro" id="IPR001128">
    <property type="entry name" value="Cyt_P450"/>
</dbReference>
<organism evidence="11 12">
    <name type="scientific">Aspergillus saccharolyticus JOP 1030-1</name>
    <dbReference type="NCBI Taxonomy" id="1450539"/>
    <lineage>
        <taxon>Eukaryota</taxon>
        <taxon>Fungi</taxon>
        <taxon>Dikarya</taxon>
        <taxon>Ascomycota</taxon>
        <taxon>Pezizomycotina</taxon>
        <taxon>Eurotiomycetes</taxon>
        <taxon>Eurotiomycetidae</taxon>
        <taxon>Eurotiales</taxon>
        <taxon>Aspergillaceae</taxon>
        <taxon>Aspergillus</taxon>
        <taxon>Aspergillus subgen. Circumdati</taxon>
    </lineage>
</organism>
<evidence type="ECO:0000256" key="3">
    <source>
        <dbReference type="ARBA" id="ARBA00022617"/>
    </source>
</evidence>
<dbReference type="OrthoDB" id="1470350at2759"/>
<keyword evidence="7 9" id="KW-0503">Monooxygenase</keyword>
<feature type="binding site" description="axial binding residue" evidence="8">
    <location>
        <position position="463"/>
    </location>
    <ligand>
        <name>heme</name>
        <dbReference type="ChEBI" id="CHEBI:30413"/>
    </ligand>
    <ligandPart>
        <name>Fe</name>
        <dbReference type="ChEBI" id="CHEBI:18248"/>
    </ligandPart>
</feature>
<keyword evidence="6 8" id="KW-0408">Iron</keyword>
<name>A0A318ZJY5_9EURO</name>
<dbReference type="GO" id="GO:0004497">
    <property type="term" value="F:monooxygenase activity"/>
    <property type="evidence" value="ECO:0007669"/>
    <property type="project" value="UniProtKB-KW"/>
</dbReference>
<dbReference type="GO" id="GO:0005506">
    <property type="term" value="F:iron ion binding"/>
    <property type="evidence" value="ECO:0007669"/>
    <property type="project" value="InterPro"/>
</dbReference>
<evidence type="ECO:0000256" key="2">
    <source>
        <dbReference type="ARBA" id="ARBA00010617"/>
    </source>
</evidence>
<accession>A0A318ZJY5</accession>
<dbReference type="Proteomes" id="UP000248349">
    <property type="component" value="Unassembled WGS sequence"/>
</dbReference>
<keyword evidence="12" id="KW-1185">Reference proteome</keyword>
<evidence type="ECO:0000256" key="8">
    <source>
        <dbReference type="PIRSR" id="PIRSR602401-1"/>
    </source>
</evidence>
<keyword evidence="4 8" id="KW-0479">Metal-binding</keyword>
<reference evidence="11 12" key="1">
    <citation type="submission" date="2016-12" db="EMBL/GenBank/DDBJ databases">
        <title>The genomes of Aspergillus section Nigri reveals drivers in fungal speciation.</title>
        <authorList>
            <consortium name="DOE Joint Genome Institute"/>
            <person name="Vesth T.C."/>
            <person name="Nybo J."/>
            <person name="Theobald S."/>
            <person name="Brandl J."/>
            <person name="Frisvad J.C."/>
            <person name="Nielsen K.F."/>
            <person name="Lyhne E.K."/>
            <person name="Kogle M.E."/>
            <person name="Kuo A."/>
            <person name="Riley R."/>
            <person name="Clum A."/>
            <person name="Nolan M."/>
            <person name="Lipzen A."/>
            <person name="Salamov A."/>
            <person name="Henrissat B."/>
            <person name="Wiebenga A."/>
            <person name="De Vries R.P."/>
            <person name="Grigoriev I.V."/>
            <person name="Mortensen U.H."/>
            <person name="Andersen M.R."/>
            <person name="Baker S.E."/>
        </authorList>
    </citation>
    <scope>NUCLEOTIDE SEQUENCE [LARGE SCALE GENOMIC DNA]</scope>
    <source>
        <strain evidence="11 12">JOP 1030-1</strain>
    </source>
</reference>
<dbReference type="EMBL" id="KZ821223">
    <property type="protein sequence ID" value="PYH47859.1"/>
    <property type="molecule type" value="Genomic_DNA"/>
</dbReference>
<comment type="similarity">
    <text evidence="2 9">Belongs to the cytochrome P450 family.</text>
</comment>
<dbReference type="PANTHER" id="PTHR24305:SF237">
    <property type="entry name" value="CYTOCHROME P450 MONOOXYGENASE ATNE-RELATED"/>
    <property type="match status" value="1"/>
</dbReference>
<evidence type="ECO:0000256" key="4">
    <source>
        <dbReference type="ARBA" id="ARBA00022723"/>
    </source>
</evidence>